<evidence type="ECO:0000256" key="2">
    <source>
        <dbReference type="ARBA" id="ARBA00022771"/>
    </source>
</evidence>
<keyword evidence="6" id="KW-1185">Reference proteome</keyword>
<evidence type="ECO:0000256" key="1">
    <source>
        <dbReference type="ARBA" id="ARBA00022723"/>
    </source>
</evidence>
<keyword evidence="2" id="KW-0863">Zinc-finger</keyword>
<sequence length="258" mass="29518">MYDKIETRIRILESLSVDKKTNASLLTPIIFKLLPSDLALDFTRKTVDENWSLQALLDFLRKELLCKERAKLINPERNNRRGNLNYNRENSSATEFLANSQKTNYGSRSVRNSKGGNIYYDFNQSSPLNKRGEAAGNESLCVFHKSDYHSSAVCQLDLGSKQDIVRRERRCWLCLHKLCRRNNCSSNIKCDHCNSRSHNQAFCFDYHKSVNLEKKEGSDALVSNAAHNISEIYLPTAAGQFIGRKGNILIRRIFYDGG</sequence>
<dbReference type="PROSITE" id="PS01358">
    <property type="entry name" value="ZF_RANBP2_1"/>
    <property type="match status" value="1"/>
</dbReference>
<organism evidence="5 6">
    <name type="scientific">Trichonephila clavata</name>
    <name type="common">Joro spider</name>
    <name type="synonym">Nephila clavata</name>
    <dbReference type="NCBI Taxonomy" id="2740835"/>
    <lineage>
        <taxon>Eukaryota</taxon>
        <taxon>Metazoa</taxon>
        <taxon>Ecdysozoa</taxon>
        <taxon>Arthropoda</taxon>
        <taxon>Chelicerata</taxon>
        <taxon>Arachnida</taxon>
        <taxon>Araneae</taxon>
        <taxon>Araneomorphae</taxon>
        <taxon>Entelegynae</taxon>
        <taxon>Araneoidea</taxon>
        <taxon>Nephilidae</taxon>
        <taxon>Trichonephila</taxon>
    </lineage>
</organism>
<proteinExistence type="predicted"/>
<dbReference type="InterPro" id="IPR001876">
    <property type="entry name" value="Znf_RanBP2"/>
</dbReference>
<protein>
    <submittedName>
        <fullName evidence="5">DUF1758 domain-containing protein</fullName>
    </submittedName>
</protein>
<evidence type="ECO:0000259" key="4">
    <source>
        <dbReference type="PROSITE" id="PS01358"/>
    </source>
</evidence>
<dbReference type="EMBL" id="BMAO01020264">
    <property type="protein sequence ID" value="GFQ66135.1"/>
    <property type="molecule type" value="Genomic_DNA"/>
</dbReference>
<keyword evidence="3" id="KW-0862">Zinc</keyword>
<dbReference type="Proteomes" id="UP000887116">
    <property type="component" value="Unassembled WGS sequence"/>
</dbReference>
<name>A0A8X6HVQ9_TRICU</name>
<feature type="domain" description="RanBP2-type" evidence="4">
    <location>
        <begin position="172"/>
        <end position="193"/>
    </location>
</feature>
<evidence type="ECO:0000313" key="6">
    <source>
        <dbReference type="Proteomes" id="UP000887116"/>
    </source>
</evidence>
<keyword evidence="1" id="KW-0479">Metal-binding</keyword>
<gene>
    <name evidence="5" type="primary">B4U79_11229</name>
    <name evidence="5" type="ORF">TNCT_432361</name>
</gene>
<comment type="caution">
    <text evidence="5">The sequence shown here is derived from an EMBL/GenBank/DDBJ whole genome shotgun (WGS) entry which is preliminary data.</text>
</comment>
<dbReference type="OrthoDB" id="6510057at2759"/>
<accession>A0A8X6HVQ9</accession>
<evidence type="ECO:0000313" key="5">
    <source>
        <dbReference type="EMBL" id="GFQ66135.1"/>
    </source>
</evidence>
<dbReference type="AlphaFoldDB" id="A0A8X6HVQ9"/>
<reference evidence="5" key="1">
    <citation type="submission" date="2020-07" db="EMBL/GenBank/DDBJ databases">
        <title>Multicomponent nature underlies the extraordinary mechanical properties of spider dragline silk.</title>
        <authorList>
            <person name="Kono N."/>
            <person name="Nakamura H."/>
            <person name="Mori M."/>
            <person name="Yoshida Y."/>
            <person name="Ohtoshi R."/>
            <person name="Malay A.D."/>
            <person name="Moran D.A.P."/>
            <person name="Tomita M."/>
            <person name="Numata K."/>
            <person name="Arakawa K."/>
        </authorList>
    </citation>
    <scope>NUCLEOTIDE SEQUENCE</scope>
</reference>
<dbReference type="GO" id="GO:0008270">
    <property type="term" value="F:zinc ion binding"/>
    <property type="evidence" value="ECO:0007669"/>
    <property type="project" value="UniProtKB-KW"/>
</dbReference>
<evidence type="ECO:0000256" key="3">
    <source>
        <dbReference type="ARBA" id="ARBA00022833"/>
    </source>
</evidence>